<name>A0A9N9BL57_9GLOM</name>
<dbReference type="SUPFAM" id="SSF47473">
    <property type="entry name" value="EF-hand"/>
    <property type="match status" value="1"/>
</dbReference>
<dbReference type="Proteomes" id="UP000789739">
    <property type="component" value="Unassembled WGS sequence"/>
</dbReference>
<proteinExistence type="predicted"/>
<evidence type="ECO:0000313" key="6">
    <source>
        <dbReference type="EMBL" id="CAG8570176.1"/>
    </source>
</evidence>
<feature type="region of interest" description="Disordered" evidence="3">
    <location>
        <begin position="1101"/>
        <end position="1123"/>
    </location>
</feature>
<feature type="domain" description="Rab-GAP TBC" evidence="4">
    <location>
        <begin position="516"/>
        <end position="711"/>
    </location>
</feature>
<sequence>MSHSRLDPPRGVFTLPTPCDLNNAFWEPVKTNDHFVLQRTKGSKNAILRGVLGTIQNVFDTKQPPFRLLFRSDVNTLALQIAVSQTEKGIEDAWSWATDNLQVGLGKLDDPTERENYVVTKINSLVTRQDKGTDEVSEDESVRSASRAFRQTFDVSPTERLVNFYSCAYYKSITNQGWMYISENYLCFYSFLLGIETKLLIELRDIRDLVKEKSKRGMISDSIKVITKDGQEYFFTNLFHRDETYDLLVQLTSLSVQRLLKNATPESTPGMSLYENNFEQSTDSNNNDKNKKDLTISISKDNTEDDVPRSPMLPPLIKGLEVQKRDSEFQAIFALPASEHLVEECNAIFSMPDKNESHSGKIRLSETYLTFMSNDGEYSLVLPLSTIRRVEKLQSRIYAFALSVLTWHQMKLIFQLGGAKGQSEQLCNSLKINLKKQVRYMKVLKSFLNTCYSEALLVDPNKDASNGGLGLTFGFPPDVKNRDKRKLKLWTDYFKDNGRNLTLIKSTKFAKLTRFGLPNKLRGEIWELCSGAMYLRYTNNGLYEKLHEDNVGKVSLSTEEIEKDLNRSLPEYPAYQTPEGIDTLRRVLTAYSWKDPELGYCQAMNIVASALLIYMSEEQTFWTLSILCDRMLPGYYSTSMYGAILDQMIFEQFVEKTMAILYEHFKNADIQLSVACLPWFLTILKINAKELLEVTDDGAFIHVLKSYFATLDQPAYPKSRELRDVNKFTELMTIAYRDFSAITDEKVAELRKTEQLKVVHNIESFTKRSQIRNLKNTSKFTKDNLSIIYDKFYTAQFYGSQKSTRTDSRMDLNTFYQFMGSVASWAKMDDGELTNGEDVRDRHGRRIVGHQFIIKLFTHFDKSNNGGISLQDAVVGLAGILFTDMMGTIELFFKLHDVDQDGNLSKEEVLQMGESLLFICREREDDGHLGSVSNFIRRAFEYADVKSEESVFNSSLQTPAAIPSPTSAPDLLLSLPSFRMVVLADEYLEHFFDHGFASSINLSEPVEERSKGLSREIFNALFAEGKNLAEKGAEESEELLNEKMDGNGTHDSNEFINDRARDRSSSIGDGDDENLLDEFDKLLNSMEINVLVSVFPVADLDAGQSSNGPSENEHDLDKLLAGM</sequence>
<dbReference type="SMART" id="SM00054">
    <property type="entry name" value="EFh"/>
    <property type="match status" value="2"/>
</dbReference>
<dbReference type="InterPro" id="IPR035969">
    <property type="entry name" value="Rab-GAP_TBC_sf"/>
</dbReference>
<dbReference type="InterPro" id="IPR011993">
    <property type="entry name" value="PH-like_dom_sf"/>
</dbReference>
<evidence type="ECO:0000256" key="2">
    <source>
        <dbReference type="ARBA" id="ARBA00022837"/>
    </source>
</evidence>
<dbReference type="OrthoDB" id="17687at2759"/>
<gene>
    <name evidence="6" type="ORF">PBRASI_LOCUS6057</name>
</gene>
<keyword evidence="1" id="KW-0343">GTPase activation</keyword>
<dbReference type="PROSITE" id="PS50222">
    <property type="entry name" value="EF_HAND_2"/>
    <property type="match status" value="1"/>
</dbReference>
<dbReference type="PROSITE" id="PS00018">
    <property type="entry name" value="EF_HAND_1"/>
    <property type="match status" value="1"/>
</dbReference>
<protein>
    <submittedName>
        <fullName evidence="6">7593_t:CDS:1</fullName>
    </submittedName>
</protein>
<dbReference type="Gene3D" id="1.10.238.10">
    <property type="entry name" value="EF-hand"/>
    <property type="match status" value="1"/>
</dbReference>
<evidence type="ECO:0000259" key="5">
    <source>
        <dbReference type="PROSITE" id="PS50222"/>
    </source>
</evidence>
<dbReference type="Gene3D" id="1.10.8.270">
    <property type="entry name" value="putative rabgap domain of human tbc1 domain family member 14 like domains"/>
    <property type="match status" value="1"/>
</dbReference>
<feature type="region of interest" description="Disordered" evidence="3">
    <location>
        <begin position="267"/>
        <end position="293"/>
    </location>
</feature>
<dbReference type="Pfam" id="PF02893">
    <property type="entry name" value="GRAM"/>
    <property type="match status" value="2"/>
</dbReference>
<dbReference type="InterPro" id="IPR000195">
    <property type="entry name" value="Rab-GAP-TBC_dom"/>
</dbReference>
<comment type="caution">
    <text evidence="6">The sequence shown here is derived from an EMBL/GenBank/DDBJ whole genome shotgun (WGS) entry which is preliminary data.</text>
</comment>
<dbReference type="InterPro" id="IPR011992">
    <property type="entry name" value="EF-hand-dom_pair"/>
</dbReference>
<dbReference type="SUPFAM" id="SSF47923">
    <property type="entry name" value="Ypt/Rab-GAP domain of gyp1p"/>
    <property type="match status" value="1"/>
</dbReference>
<dbReference type="SMART" id="SM00568">
    <property type="entry name" value="GRAM"/>
    <property type="match status" value="2"/>
</dbReference>
<dbReference type="InterPro" id="IPR002048">
    <property type="entry name" value="EF_hand_dom"/>
</dbReference>
<dbReference type="FunFam" id="1.10.8.270:FF:000015">
    <property type="entry name" value="GTPase activating protein (Gyp2)"/>
    <property type="match status" value="1"/>
</dbReference>
<dbReference type="PANTHER" id="PTHR47219">
    <property type="entry name" value="RAB GTPASE-ACTIVATING PROTEIN 1-LIKE"/>
    <property type="match status" value="1"/>
</dbReference>
<dbReference type="PANTHER" id="PTHR47219:SF20">
    <property type="entry name" value="TBC1 DOMAIN FAMILY MEMBER 2B"/>
    <property type="match status" value="1"/>
</dbReference>
<dbReference type="Gene3D" id="1.10.472.80">
    <property type="entry name" value="Ypt/Rab-GAP domain of gyp1p, domain 3"/>
    <property type="match status" value="1"/>
</dbReference>
<dbReference type="InterPro" id="IPR050302">
    <property type="entry name" value="Rab_GAP_TBC_domain"/>
</dbReference>
<dbReference type="GO" id="GO:0031267">
    <property type="term" value="F:small GTPase binding"/>
    <property type="evidence" value="ECO:0007669"/>
    <property type="project" value="TreeGrafter"/>
</dbReference>
<evidence type="ECO:0000256" key="3">
    <source>
        <dbReference type="SAM" id="MobiDB-lite"/>
    </source>
</evidence>
<dbReference type="SMART" id="SM00164">
    <property type="entry name" value="TBC"/>
    <property type="match status" value="1"/>
</dbReference>
<dbReference type="Gene3D" id="1.10.10.750">
    <property type="entry name" value="Ypt/Rab-GAP domain of gyp1p, domain 1"/>
    <property type="match status" value="1"/>
</dbReference>
<dbReference type="InterPro" id="IPR018247">
    <property type="entry name" value="EF_Hand_1_Ca_BS"/>
</dbReference>
<dbReference type="GO" id="GO:0005096">
    <property type="term" value="F:GTPase activator activity"/>
    <property type="evidence" value="ECO:0007669"/>
    <property type="project" value="UniProtKB-KW"/>
</dbReference>
<dbReference type="InterPro" id="IPR004182">
    <property type="entry name" value="GRAM"/>
</dbReference>
<reference evidence="6" key="1">
    <citation type="submission" date="2021-06" db="EMBL/GenBank/DDBJ databases">
        <authorList>
            <person name="Kallberg Y."/>
            <person name="Tangrot J."/>
            <person name="Rosling A."/>
        </authorList>
    </citation>
    <scope>NUCLEOTIDE SEQUENCE</scope>
    <source>
        <strain evidence="6">BR232B</strain>
    </source>
</reference>
<keyword evidence="7" id="KW-1185">Reference proteome</keyword>
<keyword evidence="2" id="KW-0106">Calcium</keyword>
<accession>A0A9N9BL57</accession>
<evidence type="ECO:0000256" key="1">
    <source>
        <dbReference type="ARBA" id="ARBA00022468"/>
    </source>
</evidence>
<feature type="compositionally biased region" description="Polar residues" evidence="3">
    <location>
        <begin position="267"/>
        <end position="282"/>
    </location>
</feature>
<feature type="compositionally biased region" description="Basic and acidic residues" evidence="3">
    <location>
        <begin position="1111"/>
        <end position="1123"/>
    </location>
</feature>
<dbReference type="Pfam" id="PF00566">
    <property type="entry name" value="RabGAP-TBC"/>
    <property type="match status" value="1"/>
</dbReference>
<feature type="compositionally biased region" description="Basic and acidic residues" evidence="3">
    <location>
        <begin position="1051"/>
        <end position="1064"/>
    </location>
</feature>
<dbReference type="EMBL" id="CAJVPI010000766">
    <property type="protein sequence ID" value="CAG8570176.1"/>
    <property type="molecule type" value="Genomic_DNA"/>
</dbReference>
<feature type="domain" description="EF-hand" evidence="5">
    <location>
        <begin position="884"/>
        <end position="919"/>
    </location>
</feature>
<dbReference type="Gene3D" id="2.30.29.30">
    <property type="entry name" value="Pleckstrin-homology domain (PH domain)/Phosphotyrosine-binding domain (PTB)"/>
    <property type="match status" value="2"/>
</dbReference>
<feature type="region of interest" description="Disordered" evidence="3">
    <location>
        <begin position="1043"/>
        <end position="1071"/>
    </location>
</feature>
<dbReference type="PROSITE" id="PS50086">
    <property type="entry name" value="TBC_RABGAP"/>
    <property type="match status" value="1"/>
</dbReference>
<dbReference type="AlphaFoldDB" id="A0A9N9BL57"/>
<evidence type="ECO:0000259" key="4">
    <source>
        <dbReference type="PROSITE" id="PS50086"/>
    </source>
</evidence>
<evidence type="ECO:0000313" key="7">
    <source>
        <dbReference type="Proteomes" id="UP000789739"/>
    </source>
</evidence>
<organism evidence="6 7">
    <name type="scientific">Paraglomus brasilianum</name>
    <dbReference type="NCBI Taxonomy" id="144538"/>
    <lineage>
        <taxon>Eukaryota</taxon>
        <taxon>Fungi</taxon>
        <taxon>Fungi incertae sedis</taxon>
        <taxon>Mucoromycota</taxon>
        <taxon>Glomeromycotina</taxon>
        <taxon>Glomeromycetes</taxon>
        <taxon>Paraglomerales</taxon>
        <taxon>Paraglomeraceae</taxon>
        <taxon>Paraglomus</taxon>
    </lineage>
</organism>
<dbReference type="GO" id="GO:0005509">
    <property type="term" value="F:calcium ion binding"/>
    <property type="evidence" value="ECO:0007669"/>
    <property type="project" value="InterPro"/>
</dbReference>